<dbReference type="PANTHER" id="PTHR21301:SF10">
    <property type="entry name" value="REVERSE TRANSCRIPTASE DOMAIN-CONTAINING PROTEIN"/>
    <property type="match status" value="1"/>
</dbReference>
<dbReference type="InterPro" id="IPR058912">
    <property type="entry name" value="HTH_animal"/>
</dbReference>
<feature type="compositionally biased region" description="Polar residues" evidence="1">
    <location>
        <begin position="36"/>
        <end position="47"/>
    </location>
</feature>
<proteinExistence type="predicted"/>
<reference evidence="3" key="1">
    <citation type="submission" date="2023-07" db="EMBL/GenBank/DDBJ databases">
        <authorList>
            <person name="Stuckert A."/>
        </authorList>
    </citation>
    <scope>NUCLEOTIDE SEQUENCE</scope>
</reference>
<comment type="caution">
    <text evidence="3">The sequence shown here is derived from an EMBL/GenBank/DDBJ whole genome shotgun (WGS) entry which is preliminary data.</text>
</comment>
<sequence length="259" mass="29805">MGGPRDQSQAATSPQGPGSADSKEGRFPVSTRARQRSATSESGRPVSLNPTHNELIVTLLEFVLTNNYFTFDGKILHQLRGTAMGTPCSPTYANLFLGWWEDNIAFSEQHTNYLAHIDLWVRYIDDIFVIWKGTKEEFGQFMMSLNNNHVGLKFTFDIQEFQLPFLDVLITKSRDGDHLESTIYRKPTATNSLLRWDSSHLYSLKKGIPKGQYLRLRRNCSNQRDFKVMADDLRLRFLARGYPDRILREAFRYANKQEG</sequence>
<keyword evidence="4" id="KW-1185">Reference proteome</keyword>
<feature type="region of interest" description="Disordered" evidence="1">
    <location>
        <begin position="1"/>
        <end position="47"/>
    </location>
</feature>
<evidence type="ECO:0000313" key="4">
    <source>
        <dbReference type="Proteomes" id="UP001176940"/>
    </source>
</evidence>
<name>A0ABN9LTT2_9NEOB</name>
<dbReference type="Proteomes" id="UP001176940">
    <property type="component" value="Unassembled WGS sequence"/>
</dbReference>
<accession>A0ABN9LTT2</accession>
<feature type="domain" description="Helix-turn-helix" evidence="2">
    <location>
        <begin position="193"/>
        <end position="251"/>
    </location>
</feature>
<dbReference type="PANTHER" id="PTHR21301">
    <property type="entry name" value="REVERSE TRANSCRIPTASE"/>
    <property type="match status" value="1"/>
</dbReference>
<protein>
    <recommendedName>
        <fullName evidence="2">Helix-turn-helix domain-containing protein</fullName>
    </recommendedName>
</protein>
<dbReference type="Pfam" id="PF26215">
    <property type="entry name" value="HTH_animal"/>
    <property type="match status" value="1"/>
</dbReference>
<evidence type="ECO:0000313" key="3">
    <source>
        <dbReference type="EMBL" id="CAJ0947475.1"/>
    </source>
</evidence>
<dbReference type="EMBL" id="CAUEEQ010026762">
    <property type="protein sequence ID" value="CAJ0947475.1"/>
    <property type="molecule type" value="Genomic_DNA"/>
</dbReference>
<evidence type="ECO:0000256" key="1">
    <source>
        <dbReference type="SAM" id="MobiDB-lite"/>
    </source>
</evidence>
<evidence type="ECO:0000259" key="2">
    <source>
        <dbReference type="Pfam" id="PF26215"/>
    </source>
</evidence>
<organism evidence="3 4">
    <name type="scientific">Ranitomeya imitator</name>
    <name type="common">mimic poison frog</name>
    <dbReference type="NCBI Taxonomy" id="111125"/>
    <lineage>
        <taxon>Eukaryota</taxon>
        <taxon>Metazoa</taxon>
        <taxon>Chordata</taxon>
        <taxon>Craniata</taxon>
        <taxon>Vertebrata</taxon>
        <taxon>Euteleostomi</taxon>
        <taxon>Amphibia</taxon>
        <taxon>Batrachia</taxon>
        <taxon>Anura</taxon>
        <taxon>Neobatrachia</taxon>
        <taxon>Hyloidea</taxon>
        <taxon>Dendrobatidae</taxon>
        <taxon>Dendrobatinae</taxon>
        <taxon>Ranitomeya</taxon>
    </lineage>
</organism>
<gene>
    <name evidence="3" type="ORF">RIMI_LOCUS11690515</name>
</gene>
<feature type="compositionally biased region" description="Polar residues" evidence="1">
    <location>
        <begin position="1"/>
        <end position="16"/>
    </location>
</feature>